<dbReference type="EMBL" id="JAFBER010000004">
    <property type="protein sequence ID" value="MBM7644818.1"/>
    <property type="molecule type" value="Genomic_DNA"/>
</dbReference>
<comment type="caution">
    <text evidence="3">The sequence shown here is derived from an EMBL/GenBank/DDBJ whole genome shotgun (WGS) entry which is preliminary data.</text>
</comment>
<dbReference type="CDD" id="cd02440">
    <property type="entry name" value="AdoMet_MTases"/>
    <property type="match status" value="1"/>
</dbReference>
<dbReference type="InterPro" id="IPR016843">
    <property type="entry name" value="S-AdoMet-dep_Ade-MeTrfase_prd"/>
</dbReference>
<dbReference type="PANTHER" id="PTHR41313:SF1">
    <property type="entry name" value="DNA METHYLASE ADENINE-SPECIFIC DOMAIN-CONTAINING PROTEIN"/>
    <property type="match status" value="1"/>
</dbReference>
<sequence>MQRSMVDHLFAIFDQSAELIEKEEDVSYLEALCLTGENIFRETVSQKSLENKLSGLYAHFFQEGMSAEDVRRSFQLAVLKGMKSSTQTQHQMTPDSVVIFIGYLVNRLLSSRQQFSILDPAAGTGNLLTGIMNQSHTDDIRGYGVEIDDLLIKLACTNANLQQKDIEFFHQDSLRPMLVDPVDITVCDSPVGIYPDQKNAETFKLGKVDSQSYSHFLMIEQGLKYTKQAGYLVYLIPNDLFIQDKNKVFHKFLYDEAVILGLLQLPISLFQNEKHARSILILQKKGPHVVPPKQALLAEMPRFSNKEAMSKMMVKLNDWFQHHLEQHNEESHQ</sequence>
<protein>
    <submittedName>
        <fullName evidence="3">Site-specific DNA-methyltransferase (Adenine-specific)</fullName>
        <ecNumber evidence="3">2.1.1.72</ecNumber>
    </submittedName>
</protein>
<evidence type="ECO:0000313" key="4">
    <source>
        <dbReference type="Proteomes" id="UP000808914"/>
    </source>
</evidence>
<dbReference type="InterPro" id="IPR052933">
    <property type="entry name" value="DNA_Protect_Modify"/>
</dbReference>
<keyword evidence="3" id="KW-0808">Transferase</keyword>
<dbReference type="SUPFAM" id="SSF53335">
    <property type="entry name" value="S-adenosyl-L-methionine-dependent methyltransferases"/>
    <property type="match status" value="1"/>
</dbReference>
<dbReference type="Gene3D" id="3.40.50.150">
    <property type="entry name" value="Vaccinia Virus protein VP39"/>
    <property type="match status" value="1"/>
</dbReference>
<dbReference type="Gene3D" id="1.10.150.470">
    <property type="match status" value="1"/>
</dbReference>
<accession>A0ABS2PXN7</accession>
<keyword evidence="4" id="KW-1185">Reference proteome</keyword>
<dbReference type="InterPro" id="IPR003356">
    <property type="entry name" value="DNA_methylase_A-5"/>
</dbReference>
<dbReference type="Proteomes" id="UP000808914">
    <property type="component" value="Unassembled WGS sequence"/>
</dbReference>
<dbReference type="GO" id="GO:0009007">
    <property type="term" value="F:site-specific DNA-methyltransferase (adenine-specific) activity"/>
    <property type="evidence" value="ECO:0007669"/>
    <property type="project" value="UniProtKB-EC"/>
</dbReference>
<feature type="domain" description="DNA methylase adenine-specific" evidence="1">
    <location>
        <begin position="92"/>
        <end position="307"/>
    </location>
</feature>
<name>A0ABS2PXN7_9BACL</name>
<dbReference type="EC" id="2.1.1.72" evidence="3"/>
<proteinExistence type="predicted"/>
<evidence type="ECO:0000313" key="3">
    <source>
        <dbReference type="EMBL" id="MBM7644818.1"/>
    </source>
</evidence>
<feature type="domain" description="YtxK-like N-terminal helical" evidence="2">
    <location>
        <begin position="8"/>
        <end position="82"/>
    </location>
</feature>
<dbReference type="RefSeq" id="WP_205002770.1">
    <property type="nucleotide sequence ID" value="NZ_JAFBER010000004.1"/>
</dbReference>
<dbReference type="PIRSF" id="PIRSF026567">
    <property type="entry name" value="Adenine_mtase_bact_prd"/>
    <property type="match status" value="1"/>
</dbReference>
<dbReference type="InterPro" id="IPR048375">
    <property type="entry name" value="YtxK-like_N"/>
</dbReference>
<gene>
    <name evidence="3" type="ORF">JOD45_001025</name>
</gene>
<dbReference type="InterPro" id="IPR029063">
    <property type="entry name" value="SAM-dependent_MTases_sf"/>
</dbReference>
<evidence type="ECO:0000259" key="1">
    <source>
        <dbReference type="Pfam" id="PF02384"/>
    </source>
</evidence>
<dbReference type="GO" id="GO:0032259">
    <property type="term" value="P:methylation"/>
    <property type="evidence" value="ECO:0007669"/>
    <property type="project" value="UniProtKB-KW"/>
</dbReference>
<evidence type="ECO:0000259" key="2">
    <source>
        <dbReference type="Pfam" id="PF21106"/>
    </source>
</evidence>
<organism evidence="3 4">
    <name type="scientific">Scopulibacillus daqui</name>
    <dbReference type="NCBI Taxonomy" id="1469162"/>
    <lineage>
        <taxon>Bacteria</taxon>
        <taxon>Bacillati</taxon>
        <taxon>Bacillota</taxon>
        <taxon>Bacilli</taxon>
        <taxon>Bacillales</taxon>
        <taxon>Sporolactobacillaceae</taxon>
        <taxon>Scopulibacillus</taxon>
    </lineage>
</organism>
<keyword evidence="3" id="KW-0489">Methyltransferase</keyword>
<dbReference type="Pfam" id="PF21106">
    <property type="entry name" value="YtxK_like"/>
    <property type="match status" value="1"/>
</dbReference>
<dbReference type="Pfam" id="PF02384">
    <property type="entry name" value="N6_Mtase"/>
    <property type="match status" value="1"/>
</dbReference>
<reference evidence="3 4" key="1">
    <citation type="submission" date="2021-01" db="EMBL/GenBank/DDBJ databases">
        <title>Genomic Encyclopedia of Type Strains, Phase IV (KMG-IV): sequencing the most valuable type-strain genomes for metagenomic binning, comparative biology and taxonomic classification.</title>
        <authorList>
            <person name="Goeker M."/>
        </authorList>
    </citation>
    <scope>NUCLEOTIDE SEQUENCE [LARGE SCALE GENOMIC DNA]</scope>
    <source>
        <strain evidence="3 4">DSM 28236</strain>
    </source>
</reference>
<dbReference type="PANTHER" id="PTHR41313">
    <property type="entry name" value="ADENINE-SPECIFIC METHYLTRANSFERASE"/>
    <property type="match status" value="1"/>
</dbReference>